<dbReference type="Pfam" id="PF05489">
    <property type="entry name" value="Phage_tail_X"/>
    <property type="match status" value="1"/>
</dbReference>
<evidence type="ECO:0000256" key="1">
    <source>
        <dbReference type="SAM" id="MobiDB-lite"/>
    </source>
</evidence>
<reference evidence="2 3" key="1">
    <citation type="submission" date="2017-08" db="EMBL/GenBank/DDBJ databases">
        <authorList>
            <person name="de Groot N.N."/>
        </authorList>
    </citation>
    <scope>NUCLEOTIDE SEQUENCE [LARGE SCALE GENOMIC DNA]</scope>
    <source>
        <strain evidence="2 3">USBA 352</strain>
    </source>
</reference>
<organism evidence="2 3">
    <name type="scientific">Stappia indica</name>
    <dbReference type="NCBI Taxonomy" id="538381"/>
    <lineage>
        <taxon>Bacteria</taxon>
        <taxon>Pseudomonadati</taxon>
        <taxon>Pseudomonadota</taxon>
        <taxon>Alphaproteobacteria</taxon>
        <taxon>Hyphomicrobiales</taxon>
        <taxon>Stappiaceae</taxon>
        <taxon>Stappia</taxon>
    </lineage>
</organism>
<keyword evidence="3" id="KW-1185">Reference proteome</keyword>
<evidence type="ECO:0000313" key="3">
    <source>
        <dbReference type="Proteomes" id="UP000219331"/>
    </source>
</evidence>
<dbReference type="AlphaFoldDB" id="A0A285T0N3"/>
<dbReference type="EMBL" id="OBML01000008">
    <property type="protein sequence ID" value="SOC14792.1"/>
    <property type="molecule type" value="Genomic_DNA"/>
</dbReference>
<name>A0A285T0N3_9HYPH</name>
<protein>
    <submittedName>
        <fullName evidence="2">P2-like prophage tail protein X</fullName>
    </submittedName>
</protein>
<feature type="region of interest" description="Disordered" evidence="1">
    <location>
        <begin position="56"/>
        <end position="78"/>
    </location>
</feature>
<dbReference type="Proteomes" id="UP000219331">
    <property type="component" value="Unassembled WGS sequence"/>
</dbReference>
<dbReference type="InterPro" id="IPR008861">
    <property type="entry name" value="GpX-like"/>
</dbReference>
<dbReference type="OrthoDB" id="7863526at2"/>
<proteinExistence type="predicted"/>
<gene>
    <name evidence="2" type="ORF">SAMN05421512_1089</name>
</gene>
<accession>A0A285T0N3</accession>
<dbReference type="RefSeq" id="WP_097175449.1">
    <property type="nucleotide sequence ID" value="NZ_OBML01000008.1"/>
</dbReference>
<sequence>MSEIIGTYVVTEDEERIDRIARSIYGEEGNGAVELLLQANPGILERSTSEPGTFPFGTVLQVPPRPVPQDDSLVRPWQ</sequence>
<evidence type="ECO:0000313" key="2">
    <source>
        <dbReference type="EMBL" id="SOC14792.1"/>
    </source>
</evidence>